<accession>A0AAD8E6Q1</accession>
<dbReference type="AlphaFoldDB" id="A0AAD8E6Q1"/>
<comment type="caution">
    <text evidence="1">The sequence shown here is derived from an EMBL/GenBank/DDBJ whole genome shotgun (WGS) entry which is preliminary data.</text>
</comment>
<organism evidence="1 2">
    <name type="scientific">Diploptera punctata</name>
    <name type="common">Pacific beetle cockroach</name>
    <dbReference type="NCBI Taxonomy" id="6984"/>
    <lineage>
        <taxon>Eukaryota</taxon>
        <taxon>Metazoa</taxon>
        <taxon>Ecdysozoa</taxon>
        <taxon>Arthropoda</taxon>
        <taxon>Hexapoda</taxon>
        <taxon>Insecta</taxon>
        <taxon>Pterygota</taxon>
        <taxon>Neoptera</taxon>
        <taxon>Polyneoptera</taxon>
        <taxon>Dictyoptera</taxon>
        <taxon>Blattodea</taxon>
        <taxon>Blaberoidea</taxon>
        <taxon>Blaberidae</taxon>
        <taxon>Diplopterinae</taxon>
        <taxon>Diploptera</taxon>
    </lineage>
</organism>
<dbReference type="EMBL" id="JASPKZ010008869">
    <property type="protein sequence ID" value="KAJ9578592.1"/>
    <property type="molecule type" value="Genomic_DNA"/>
</dbReference>
<feature type="non-terminal residue" evidence="1">
    <location>
        <position position="88"/>
    </location>
</feature>
<proteinExistence type="predicted"/>
<name>A0AAD8E6Q1_DIPPU</name>
<reference evidence="1" key="1">
    <citation type="journal article" date="2023" name="IScience">
        <title>Live-bearing cockroach genome reveals convergent evolutionary mechanisms linked to viviparity in insects and beyond.</title>
        <authorList>
            <person name="Fouks B."/>
            <person name="Harrison M.C."/>
            <person name="Mikhailova A.A."/>
            <person name="Marchal E."/>
            <person name="English S."/>
            <person name="Carruthers M."/>
            <person name="Jennings E.C."/>
            <person name="Chiamaka E.L."/>
            <person name="Frigard R.A."/>
            <person name="Pippel M."/>
            <person name="Attardo G.M."/>
            <person name="Benoit J.B."/>
            <person name="Bornberg-Bauer E."/>
            <person name="Tobe S.S."/>
        </authorList>
    </citation>
    <scope>NUCLEOTIDE SEQUENCE</scope>
    <source>
        <strain evidence="1">Stay&amp;Tobe</strain>
    </source>
</reference>
<gene>
    <name evidence="1" type="ORF">L9F63_005194</name>
</gene>
<protein>
    <submittedName>
        <fullName evidence="1">Uncharacterized protein</fullName>
    </submittedName>
</protein>
<feature type="non-terminal residue" evidence="1">
    <location>
        <position position="1"/>
    </location>
</feature>
<keyword evidence="2" id="KW-1185">Reference proteome</keyword>
<evidence type="ECO:0000313" key="2">
    <source>
        <dbReference type="Proteomes" id="UP001233999"/>
    </source>
</evidence>
<reference evidence="1" key="2">
    <citation type="submission" date="2023-05" db="EMBL/GenBank/DDBJ databases">
        <authorList>
            <person name="Fouks B."/>
        </authorList>
    </citation>
    <scope>NUCLEOTIDE SEQUENCE</scope>
    <source>
        <strain evidence="1">Stay&amp;Tobe</strain>
        <tissue evidence="1">Testes</tissue>
    </source>
</reference>
<dbReference type="Proteomes" id="UP001233999">
    <property type="component" value="Unassembled WGS sequence"/>
</dbReference>
<sequence length="88" mass="10082">FSLTENLSGEQMVATASRRIQMPTMYTLINLNRNRLLVAKRMGRKDICHLSGGGPDIYLINLTLAWSCRRSRENLECRMLGQDVQRVV</sequence>
<evidence type="ECO:0000313" key="1">
    <source>
        <dbReference type="EMBL" id="KAJ9578592.1"/>
    </source>
</evidence>